<dbReference type="InterPro" id="IPR007401">
    <property type="entry name" value="DUF454"/>
</dbReference>
<reference evidence="5 6" key="1">
    <citation type="submission" date="2018-12" db="EMBL/GenBank/DDBJ databases">
        <title>Persistence of Moraxella catarrhalis in Chronic Obstructive Pulmonary Disease and Regulation of the Hag/MID Adhesin.</title>
        <authorList>
            <person name="Murphy T."/>
            <person name="Zhao X."/>
            <person name="Vyas G."/>
            <person name="Aluvathingal J."/>
            <person name="Nadendla S."/>
            <person name="Tallon L."/>
            <person name="Tettelin H."/>
        </authorList>
    </citation>
    <scope>NUCLEOTIDE SEQUENCE [LARGE SCALE GENOMIC DNA]</scope>
    <source>
        <strain evidence="4 5">173P27B1</strain>
        <strain evidence="3 6">46P58B1</strain>
    </source>
</reference>
<keyword evidence="2" id="KW-1133">Transmembrane helix</keyword>
<name>A0A3A9QC18_MORCA</name>
<keyword evidence="1" id="KW-0997">Cell inner membrane</keyword>
<evidence type="ECO:0000313" key="4">
    <source>
        <dbReference type="EMBL" id="RUO16061.1"/>
    </source>
</evidence>
<accession>A0A3A9QC18</accession>
<protein>
    <recommendedName>
        <fullName evidence="1">Inner membrane protein</fullName>
    </recommendedName>
</protein>
<dbReference type="KEGG" id="mcs:DR90_1743"/>
<comment type="subcellular location">
    <subcellularLocation>
        <location evidence="1">Cell inner membrane</location>
        <topology evidence="1">Multi-pass membrane protein</topology>
    </subcellularLocation>
</comment>
<feature type="transmembrane region" description="Helical" evidence="2">
    <location>
        <begin position="124"/>
        <end position="141"/>
    </location>
</feature>
<dbReference type="PIRSF" id="PIRSF016789">
    <property type="entry name" value="DUF454"/>
    <property type="match status" value="1"/>
</dbReference>
<evidence type="ECO:0000313" key="3">
    <source>
        <dbReference type="EMBL" id="AZQ92927.1"/>
    </source>
</evidence>
<keyword evidence="2" id="KW-0812">Transmembrane</keyword>
<dbReference type="Proteomes" id="UP000280228">
    <property type="component" value="Chromosome"/>
</dbReference>
<evidence type="ECO:0000256" key="2">
    <source>
        <dbReference type="SAM" id="Phobius"/>
    </source>
</evidence>
<keyword evidence="1" id="KW-1003">Cell membrane</keyword>
<feature type="transmembrane region" description="Helical" evidence="2">
    <location>
        <begin position="33"/>
        <end position="66"/>
    </location>
</feature>
<sequence>MTPAQAMITPLKPTQPTPKNLIHQSALMRAVYFVLGLVCLILGLIGIVVPGMPTTVFILLAGYFWARSSRRFYAWLLAHRLFGQMIINWQTHRAIPRFAKYLAWSMMSLSTIILFFKLPSSWQWVAWLLAAISLGVGIWMARLPNA</sequence>
<dbReference type="Pfam" id="PF04304">
    <property type="entry name" value="DUF454"/>
    <property type="match status" value="1"/>
</dbReference>
<dbReference type="GO" id="GO:0005886">
    <property type="term" value="C:plasma membrane"/>
    <property type="evidence" value="ECO:0007669"/>
    <property type="project" value="UniProtKB-SubCell"/>
</dbReference>
<feature type="transmembrane region" description="Helical" evidence="2">
    <location>
        <begin position="101"/>
        <end position="118"/>
    </location>
</feature>
<keyword evidence="5" id="KW-1185">Reference proteome</keyword>
<evidence type="ECO:0000256" key="1">
    <source>
        <dbReference type="PIRNR" id="PIRNR016789"/>
    </source>
</evidence>
<dbReference type="RefSeq" id="WP_003656837.1">
    <property type="nucleotide sequence ID" value="NZ_CP008804.1"/>
</dbReference>
<dbReference type="EMBL" id="CP034662">
    <property type="protein sequence ID" value="AZQ92927.1"/>
    <property type="molecule type" value="Genomic_DNA"/>
</dbReference>
<gene>
    <name evidence="3" type="ORF">EJK53_0168</name>
    <name evidence="4" type="ORF">EJK54_0885</name>
</gene>
<keyword evidence="1 2" id="KW-0472">Membrane</keyword>
<dbReference type="PANTHER" id="PTHR35813:SF1">
    <property type="entry name" value="INNER MEMBRANE PROTEIN YBAN"/>
    <property type="match status" value="1"/>
</dbReference>
<proteinExistence type="predicted"/>
<dbReference type="AlphaFoldDB" id="A0A3A9QC18"/>
<dbReference type="Proteomes" id="UP000268436">
    <property type="component" value="Unassembled WGS sequence"/>
</dbReference>
<evidence type="ECO:0000313" key="5">
    <source>
        <dbReference type="Proteomes" id="UP000268436"/>
    </source>
</evidence>
<evidence type="ECO:0000313" key="6">
    <source>
        <dbReference type="Proteomes" id="UP000280228"/>
    </source>
</evidence>
<organism evidence="3 6">
    <name type="scientific">Moraxella catarrhalis</name>
    <name type="common">Branhamella catarrhalis</name>
    <dbReference type="NCBI Taxonomy" id="480"/>
    <lineage>
        <taxon>Bacteria</taxon>
        <taxon>Pseudomonadati</taxon>
        <taxon>Pseudomonadota</taxon>
        <taxon>Gammaproteobacteria</taxon>
        <taxon>Moraxellales</taxon>
        <taxon>Moraxellaceae</taxon>
        <taxon>Moraxella</taxon>
    </lineage>
</organism>
<dbReference type="EMBL" id="RYER01000018">
    <property type="protein sequence ID" value="RUO16061.1"/>
    <property type="molecule type" value="Genomic_DNA"/>
</dbReference>
<dbReference type="PANTHER" id="PTHR35813">
    <property type="entry name" value="INNER MEMBRANE PROTEIN YBAN"/>
    <property type="match status" value="1"/>
</dbReference>
<dbReference type="OMA" id="FIWTRPS"/>
<dbReference type="GeneID" id="66586366"/>